<evidence type="ECO:0000313" key="1">
    <source>
        <dbReference type="EMBL" id="KFB66194.1"/>
    </source>
</evidence>
<gene>
    <name evidence="1" type="ORF">CAPSK01_004563</name>
</gene>
<proteinExistence type="predicted"/>
<evidence type="ECO:0000313" key="2">
    <source>
        <dbReference type="Proteomes" id="UP000019812"/>
    </source>
</evidence>
<name>A0A084XUQ0_9PROT</name>
<accession>A0A084XUQ0</accession>
<dbReference type="EMBL" id="JDSS02000049">
    <property type="protein sequence ID" value="KFB66194.1"/>
    <property type="molecule type" value="Genomic_DNA"/>
</dbReference>
<protein>
    <recommendedName>
        <fullName evidence="3">P22 coat-protein 5 family protein</fullName>
    </recommendedName>
</protein>
<dbReference type="Proteomes" id="UP000019812">
    <property type="component" value="Unassembled WGS sequence"/>
</dbReference>
<reference evidence="1 2" key="1">
    <citation type="submission" date="2014-07" db="EMBL/GenBank/DDBJ databases">
        <title>Expanding our view of genomic diversity in Candidatus Accumulibacter clades.</title>
        <authorList>
            <person name="Skennerton C.T."/>
            <person name="Barr J.J."/>
            <person name="Slater F.R."/>
            <person name="Bond P.L."/>
            <person name="Tyson G.W."/>
        </authorList>
    </citation>
    <scope>NUCLEOTIDE SEQUENCE [LARGE SCALE GENOMIC DNA]</scope>
    <source>
        <strain evidence="2">SK-01</strain>
    </source>
</reference>
<comment type="caution">
    <text evidence="1">The sequence shown here is derived from an EMBL/GenBank/DDBJ whole genome shotgun (WGS) entry which is preliminary data.</text>
</comment>
<organism evidence="1 2">
    <name type="scientific">Candidatus Accumulibacter vicinus</name>
    <dbReference type="NCBI Taxonomy" id="2954382"/>
    <lineage>
        <taxon>Bacteria</taxon>
        <taxon>Pseudomonadati</taxon>
        <taxon>Pseudomonadota</taxon>
        <taxon>Betaproteobacteria</taxon>
        <taxon>Candidatus Accumulibacter</taxon>
    </lineage>
</organism>
<dbReference type="STRING" id="1457154.CAPSK01_004563"/>
<dbReference type="RefSeq" id="WP_034930869.1">
    <property type="nucleotide sequence ID" value="NZ_JDSS02000049.1"/>
</dbReference>
<dbReference type="AlphaFoldDB" id="A0A084XUQ0"/>
<evidence type="ECO:0008006" key="3">
    <source>
        <dbReference type="Google" id="ProtNLM"/>
    </source>
</evidence>
<sequence length="376" mass="38748">MANTLTALVPVLFSAAQEVSGEPFGVIRAINAQFDHRGVAKGDTVTVPVAPTLSASDFTPAASSTAGADATATSVGVAITASKKVSWHLTGEQIRSLDNGGNSAEWARQLVAQGMRTLRNAAEADACAAIKQGASRAVGTAGTTPFGSDINLIADVRKAMADNGAPLADLQLCIDTSAGVNLRKLGIIQQAYQAGNDAERRSGDLLRQFGFSITESAGISTHTKGTGASYVTSGATAPGVRDVALVTGTGTVLAGDVVTFAADAANKYVVNTGVTAPGTISLGRPGARATIATANAMTIGNNYQPNMAFERNAVVGILRPPMMPVNPTMEQLTISDDAGMSYLLVQIAQYGQLTWELHLAWGFKVVQGEHVMLVMG</sequence>